<dbReference type="OrthoDB" id="307450at2157"/>
<dbReference type="RefSeq" id="WP_089699485.1">
    <property type="nucleotide sequence ID" value="NZ_FNHL01000006.1"/>
</dbReference>
<dbReference type="PANTHER" id="PTHR40469">
    <property type="entry name" value="SECRETED GLYCOSYL HYDROLASE"/>
    <property type="match status" value="1"/>
</dbReference>
<accession>A0A1G9YYY5</accession>
<dbReference type="PANTHER" id="PTHR40469:SF2">
    <property type="entry name" value="GALACTOSE-BINDING DOMAIN-LIKE SUPERFAMILY PROTEIN"/>
    <property type="match status" value="1"/>
</dbReference>
<evidence type="ECO:0000313" key="3">
    <source>
        <dbReference type="Proteomes" id="UP000199451"/>
    </source>
</evidence>
<dbReference type="InterPro" id="IPR029062">
    <property type="entry name" value="Class_I_gatase-like"/>
</dbReference>
<evidence type="ECO:0000313" key="2">
    <source>
        <dbReference type="EMBL" id="SDN13925.1"/>
    </source>
</evidence>
<feature type="domain" description="ThuA-like" evidence="1">
    <location>
        <begin position="7"/>
        <end position="216"/>
    </location>
</feature>
<dbReference type="STRING" id="660521.SAMN04487949_3452"/>
<protein>
    <recommendedName>
        <fullName evidence="1">ThuA-like domain-containing protein</fullName>
    </recommendedName>
</protein>
<reference evidence="3" key="1">
    <citation type="submission" date="2016-10" db="EMBL/GenBank/DDBJ databases">
        <authorList>
            <person name="Varghese N."/>
            <person name="Submissions S."/>
        </authorList>
    </citation>
    <scope>NUCLEOTIDE SEQUENCE [LARGE SCALE GENOMIC DNA]</scope>
    <source>
        <strain evidence="3">CGMCC 1.10119</strain>
    </source>
</reference>
<dbReference type="Gene3D" id="3.40.50.880">
    <property type="match status" value="1"/>
</dbReference>
<gene>
    <name evidence="2" type="ORF">SAMN04487949_3452</name>
</gene>
<dbReference type="EMBL" id="FNHL01000006">
    <property type="protein sequence ID" value="SDN13925.1"/>
    <property type="molecule type" value="Genomic_DNA"/>
</dbReference>
<proteinExistence type="predicted"/>
<dbReference type="Proteomes" id="UP000199451">
    <property type="component" value="Unassembled WGS sequence"/>
</dbReference>
<name>A0A1G9YYY5_9EURY</name>
<evidence type="ECO:0000259" key="1">
    <source>
        <dbReference type="Pfam" id="PF06283"/>
    </source>
</evidence>
<dbReference type="Pfam" id="PF06283">
    <property type="entry name" value="ThuA"/>
    <property type="match status" value="1"/>
</dbReference>
<dbReference type="InterPro" id="IPR029010">
    <property type="entry name" value="ThuA-like"/>
</dbReference>
<dbReference type="AlphaFoldDB" id="A0A1G9YYY5"/>
<organism evidence="2 3">
    <name type="scientific">Halogranum gelatinilyticum</name>
    <dbReference type="NCBI Taxonomy" id="660521"/>
    <lineage>
        <taxon>Archaea</taxon>
        <taxon>Methanobacteriati</taxon>
        <taxon>Methanobacteriota</taxon>
        <taxon>Stenosarchaea group</taxon>
        <taxon>Halobacteria</taxon>
        <taxon>Halobacteriales</taxon>
        <taxon>Haloferacaceae</taxon>
    </lineage>
</organism>
<sequence length="222" mass="24468">MSPTPTVLVIGENSFPFHSLDARREAFEEIFAPVADVELTTDRERLTDLSSVDVVVDYLTDSTLSEPQLASLEAFLDGGGGYLPVHCGADLMSVAPANPEDVLDTREEPFPELRTIIGGHFLTHPKETEFGVTVTADHPVTDGVDDFRVFDEPYQVAWDDDVTVLATMDHPDLESYPVLWVKQYGAGRVCYCSLGHTDDALGHESVQRLLRNAVDWLSTSTN</sequence>
<dbReference type="SUPFAM" id="SSF52317">
    <property type="entry name" value="Class I glutamine amidotransferase-like"/>
    <property type="match status" value="1"/>
</dbReference>
<keyword evidence="3" id="KW-1185">Reference proteome</keyword>